<dbReference type="Proteomes" id="UP000003835">
    <property type="component" value="Unassembled WGS sequence"/>
</dbReference>
<organism evidence="1 2">
    <name type="scientific">Coleofasciculus chthonoplastes PCC 7420</name>
    <dbReference type="NCBI Taxonomy" id="118168"/>
    <lineage>
        <taxon>Bacteria</taxon>
        <taxon>Bacillati</taxon>
        <taxon>Cyanobacteriota</taxon>
        <taxon>Cyanophyceae</taxon>
        <taxon>Coleofasciculales</taxon>
        <taxon>Coleofasciculaceae</taxon>
        <taxon>Coleofasciculus</taxon>
    </lineage>
</organism>
<gene>
    <name evidence="1" type="ORF">MC7420_397</name>
</gene>
<protein>
    <submittedName>
        <fullName evidence="1">Uncharacterized protein</fullName>
    </submittedName>
</protein>
<evidence type="ECO:0000313" key="1">
    <source>
        <dbReference type="EMBL" id="EDX77260.1"/>
    </source>
</evidence>
<keyword evidence="2" id="KW-1185">Reference proteome</keyword>
<name>B4VLN4_9CYAN</name>
<evidence type="ECO:0000313" key="2">
    <source>
        <dbReference type="Proteomes" id="UP000003835"/>
    </source>
</evidence>
<sequence>MGKTVSKNEGLLWVNYCQRTQGCFPSFPCSPSSQQLFSSP</sequence>
<dbReference type="AlphaFoldDB" id="B4VLN4"/>
<dbReference type="HOGENOM" id="CLU_3287959_0_0_3"/>
<reference evidence="1 2" key="1">
    <citation type="submission" date="2008-07" db="EMBL/GenBank/DDBJ databases">
        <authorList>
            <person name="Tandeau de Marsac N."/>
            <person name="Ferriera S."/>
            <person name="Johnson J."/>
            <person name="Kravitz S."/>
            <person name="Beeson K."/>
            <person name="Sutton G."/>
            <person name="Rogers Y.-H."/>
            <person name="Friedman R."/>
            <person name="Frazier M."/>
            <person name="Venter J.C."/>
        </authorList>
    </citation>
    <scope>NUCLEOTIDE SEQUENCE [LARGE SCALE GENOMIC DNA]</scope>
    <source>
        <strain evidence="1 2">PCC 7420</strain>
    </source>
</reference>
<dbReference type="STRING" id="118168.MC7420_397"/>
<dbReference type="EMBL" id="DS989844">
    <property type="protein sequence ID" value="EDX77260.1"/>
    <property type="molecule type" value="Genomic_DNA"/>
</dbReference>
<accession>B4VLN4</accession>
<proteinExistence type="predicted"/>